<protein>
    <submittedName>
        <fullName evidence="2">Beta-lactamase family protein</fullName>
    </submittedName>
</protein>
<keyword evidence="3" id="KW-1185">Reference proteome</keyword>
<dbReference type="Pfam" id="PF00144">
    <property type="entry name" value="Beta-lactamase"/>
    <property type="match status" value="1"/>
</dbReference>
<accession>A0A939FBU7</accession>
<comment type="caution">
    <text evidence="2">The sequence shown here is derived from an EMBL/GenBank/DDBJ whole genome shotgun (WGS) entry which is preliminary data.</text>
</comment>
<gene>
    <name evidence="2" type="ORF">J0695_28700</name>
</gene>
<dbReference type="SUPFAM" id="SSF56601">
    <property type="entry name" value="beta-lactamase/transpeptidase-like"/>
    <property type="match status" value="1"/>
</dbReference>
<dbReference type="Gene3D" id="3.40.710.10">
    <property type="entry name" value="DD-peptidase/beta-lactamase superfamily"/>
    <property type="match status" value="1"/>
</dbReference>
<evidence type="ECO:0000259" key="1">
    <source>
        <dbReference type="Pfam" id="PF00144"/>
    </source>
</evidence>
<dbReference type="PANTHER" id="PTHR43283">
    <property type="entry name" value="BETA-LACTAMASE-RELATED"/>
    <property type="match status" value="1"/>
</dbReference>
<organism evidence="2 3">
    <name type="scientific">Streptomyces beijiangensis</name>
    <dbReference type="NCBI Taxonomy" id="163361"/>
    <lineage>
        <taxon>Bacteria</taxon>
        <taxon>Bacillati</taxon>
        <taxon>Actinomycetota</taxon>
        <taxon>Actinomycetes</taxon>
        <taxon>Kitasatosporales</taxon>
        <taxon>Streptomycetaceae</taxon>
        <taxon>Streptomyces</taxon>
    </lineage>
</organism>
<reference evidence="2" key="1">
    <citation type="submission" date="2021-03" db="EMBL/GenBank/DDBJ databases">
        <title>Streptomyces poriferae sp. nov., a novel marine sponge-derived Actinobacteria species with anti-MRSA activity.</title>
        <authorList>
            <person name="Sandoval-Powers M."/>
            <person name="Kralova S."/>
            <person name="Nguyen G.-S."/>
            <person name="Fawwal D."/>
            <person name="Degnes K."/>
            <person name="Klinkenberg G."/>
            <person name="Sletta H."/>
            <person name="Wentzel A."/>
            <person name="Liles M.R."/>
        </authorList>
    </citation>
    <scope>NUCLEOTIDE SEQUENCE</scope>
    <source>
        <strain evidence="2">DSM 41794</strain>
    </source>
</reference>
<sequence>MTTSTLQDLLMRYVDNGTVPGAVALVSRGDRTEVRAVGTTDADGTAPMTRDSVFRIASITKPLTAAATMMLVDEGKLTLDAPVSTWLPELASLSVVRTPSSPVDDVVPAARQMTVEDLLTFRAGYGFPSDFSLPAVQLLFGDLQKSGLDPQFTPAPDAWLAALARIPLLYQPGETWLYNTCSDILGVLISRASGRPLPEFLAERLLDPLGMTDTGFSVPAADLGRFTTSYRPTPDGGLEPADPPDGQWSSPPLFPSGAGGLVSTADDWHAFARMLLAGGKTKDGRALLSADAVHRMTTDHLTRAQREASGLFTEGQGWGYGGSVDVEERDPWNVLGRYGWVGGTGTSAHIVPSKGTTAILLTQVQLAGPTPPTLMREFWWYAATA</sequence>
<dbReference type="EMBL" id="JAFLRJ010000321">
    <property type="protein sequence ID" value="MBO0515737.1"/>
    <property type="molecule type" value="Genomic_DNA"/>
</dbReference>
<dbReference type="PANTHER" id="PTHR43283:SF3">
    <property type="entry name" value="BETA-LACTAMASE FAMILY PROTEIN (AFU_ORTHOLOGUE AFUA_5G07500)"/>
    <property type="match status" value="1"/>
</dbReference>
<dbReference type="Proteomes" id="UP000664167">
    <property type="component" value="Unassembled WGS sequence"/>
</dbReference>
<name>A0A939FBU7_9ACTN</name>
<dbReference type="InterPro" id="IPR012338">
    <property type="entry name" value="Beta-lactam/transpept-like"/>
</dbReference>
<dbReference type="AlphaFoldDB" id="A0A939FBU7"/>
<dbReference type="InterPro" id="IPR050789">
    <property type="entry name" value="Diverse_Enzym_Activities"/>
</dbReference>
<feature type="domain" description="Beta-lactamase-related" evidence="1">
    <location>
        <begin position="8"/>
        <end position="365"/>
    </location>
</feature>
<dbReference type="RefSeq" id="WP_206966827.1">
    <property type="nucleotide sequence ID" value="NZ_BAAAJJ010000001.1"/>
</dbReference>
<dbReference type="InterPro" id="IPR001466">
    <property type="entry name" value="Beta-lactam-related"/>
</dbReference>
<evidence type="ECO:0000313" key="2">
    <source>
        <dbReference type="EMBL" id="MBO0515737.1"/>
    </source>
</evidence>
<proteinExistence type="predicted"/>
<evidence type="ECO:0000313" key="3">
    <source>
        <dbReference type="Proteomes" id="UP000664167"/>
    </source>
</evidence>